<dbReference type="EMBL" id="CM056744">
    <property type="protein sequence ID" value="KAJ8665685.1"/>
    <property type="molecule type" value="Genomic_DNA"/>
</dbReference>
<accession>A0ACC2N7Q2</accession>
<reference evidence="1" key="1">
    <citation type="submission" date="2023-04" db="EMBL/GenBank/DDBJ databases">
        <title>A chromosome-level genome assembly of the parasitoid wasp Eretmocerus hayati.</title>
        <authorList>
            <person name="Zhong Y."/>
            <person name="Liu S."/>
            <person name="Liu Y."/>
        </authorList>
    </citation>
    <scope>NUCLEOTIDE SEQUENCE</scope>
    <source>
        <strain evidence="1">ZJU_SS_LIU_2023</strain>
    </source>
</reference>
<name>A0ACC2N7Q2_9HYME</name>
<evidence type="ECO:0000313" key="2">
    <source>
        <dbReference type="Proteomes" id="UP001239111"/>
    </source>
</evidence>
<gene>
    <name evidence="1" type="ORF">QAD02_007347</name>
</gene>
<evidence type="ECO:0000313" key="1">
    <source>
        <dbReference type="EMBL" id="KAJ8665685.1"/>
    </source>
</evidence>
<organism evidence="1 2">
    <name type="scientific">Eretmocerus hayati</name>
    <dbReference type="NCBI Taxonomy" id="131215"/>
    <lineage>
        <taxon>Eukaryota</taxon>
        <taxon>Metazoa</taxon>
        <taxon>Ecdysozoa</taxon>
        <taxon>Arthropoda</taxon>
        <taxon>Hexapoda</taxon>
        <taxon>Insecta</taxon>
        <taxon>Pterygota</taxon>
        <taxon>Neoptera</taxon>
        <taxon>Endopterygota</taxon>
        <taxon>Hymenoptera</taxon>
        <taxon>Apocrita</taxon>
        <taxon>Proctotrupomorpha</taxon>
        <taxon>Chalcidoidea</taxon>
        <taxon>Aphelinidae</taxon>
        <taxon>Aphelininae</taxon>
        <taxon>Eretmocerus</taxon>
    </lineage>
</organism>
<proteinExistence type="predicted"/>
<comment type="caution">
    <text evidence="1">The sequence shown here is derived from an EMBL/GenBank/DDBJ whole genome shotgun (WGS) entry which is preliminary data.</text>
</comment>
<sequence length="145" mass="16728">MASLKSIETIVDATVPISDVLDQFRSMGPADNIIIVPHGEDKKKTKYVFHLEGSPSSVVVTEAKVREKEGNKVRSEVSRVSSEKPTDSKRIFCMLPWSDPEYFREERFINHFAKFGPIEYHEVVPNEKGKQWGRRYPGNRRERYG</sequence>
<protein>
    <submittedName>
        <fullName evidence="1">Uncharacterized protein</fullName>
    </submittedName>
</protein>
<keyword evidence="2" id="KW-1185">Reference proteome</keyword>
<dbReference type="Proteomes" id="UP001239111">
    <property type="component" value="Chromosome 4"/>
</dbReference>